<evidence type="ECO:0000256" key="1">
    <source>
        <dbReference type="SAM" id="MobiDB-lite"/>
    </source>
</evidence>
<reference evidence="3 4" key="1">
    <citation type="submission" date="2023-06" db="EMBL/GenBank/DDBJ databases">
        <title>Roseiconus lacunae JC819 isolated from Gulf of Mannar region, Tamil Nadu.</title>
        <authorList>
            <person name="Pk S."/>
            <person name="Ch S."/>
            <person name="Ch V.R."/>
        </authorList>
    </citation>
    <scope>NUCLEOTIDE SEQUENCE [LARGE SCALE GENOMIC DNA]</scope>
    <source>
        <strain evidence="3 4">JC819</strain>
    </source>
</reference>
<dbReference type="RefSeq" id="WP_149495142.1">
    <property type="nucleotide sequence ID" value="NZ_CP141221.1"/>
</dbReference>
<feature type="transmembrane region" description="Helical" evidence="2">
    <location>
        <begin position="6"/>
        <end position="28"/>
    </location>
</feature>
<dbReference type="EMBL" id="JASZZN010000001">
    <property type="protein sequence ID" value="MDM4013974.1"/>
    <property type="molecule type" value="Genomic_DNA"/>
</dbReference>
<gene>
    <name evidence="3" type="ORF">QTN89_00940</name>
</gene>
<proteinExistence type="predicted"/>
<protein>
    <submittedName>
        <fullName evidence="3">Uncharacterized protein</fullName>
    </submittedName>
</protein>
<evidence type="ECO:0000313" key="4">
    <source>
        <dbReference type="Proteomes" id="UP001239462"/>
    </source>
</evidence>
<evidence type="ECO:0000256" key="2">
    <source>
        <dbReference type="SAM" id="Phobius"/>
    </source>
</evidence>
<feature type="compositionally biased region" description="Gly residues" evidence="1">
    <location>
        <begin position="49"/>
        <end position="64"/>
    </location>
</feature>
<sequence>MKQTVWITFLTVGFLVCSWFTMAAAFGWKAPSLGVAKAISSGSRSSSGYYGGGRSYGGSWGFGK</sequence>
<dbReference type="Proteomes" id="UP001239462">
    <property type="component" value="Unassembled WGS sequence"/>
</dbReference>
<accession>A0ABT7PBV3</accession>
<organism evidence="3 4">
    <name type="scientific">Roseiconus lacunae</name>
    <dbReference type="NCBI Taxonomy" id="2605694"/>
    <lineage>
        <taxon>Bacteria</taxon>
        <taxon>Pseudomonadati</taxon>
        <taxon>Planctomycetota</taxon>
        <taxon>Planctomycetia</taxon>
        <taxon>Pirellulales</taxon>
        <taxon>Pirellulaceae</taxon>
        <taxon>Roseiconus</taxon>
    </lineage>
</organism>
<keyword evidence="2" id="KW-0472">Membrane</keyword>
<name>A0ABT7PBV3_9BACT</name>
<evidence type="ECO:0000313" key="3">
    <source>
        <dbReference type="EMBL" id="MDM4013974.1"/>
    </source>
</evidence>
<keyword evidence="4" id="KW-1185">Reference proteome</keyword>
<keyword evidence="2" id="KW-0812">Transmembrane</keyword>
<comment type="caution">
    <text evidence="3">The sequence shown here is derived from an EMBL/GenBank/DDBJ whole genome shotgun (WGS) entry which is preliminary data.</text>
</comment>
<keyword evidence="2" id="KW-1133">Transmembrane helix</keyword>
<feature type="region of interest" description="Disordered" evidence="1">
    <location>
        <begin position="41"/>
        <end position="64"/>
    </location>
</feature>